<sequence length="186" mass="20739">MGPSQRLSENSGRGLDECRGRRQLRQLRLDILIDFLIRLSNFYVDLHFGGEVDCCQDHRRPQSSPPKFGGMSNEGIAIGGDRYPGMTFIDHLLRYKADPECKMLILLEAGEVGSIEEYRAVKKGQIKKPIVAWAVGVCAEMFTTDVQFGHAGSKANGETETAEAKNRAMREAGYVVPEMFEELPTV</sequence>
<keyword evidence="4" id="KW-0444">Lipid biosynthesis</keyword>
<evidence type="ECO:0000256" key="1">
    <source>
        <dbReference type="ARBA" id="ARBA00004496"/>
    </source>
</evidence>
<name>A0A8H6HQK1_9AGAR</name>
<evidence type="ECO:0000256" key="5">
    <source>
        <dbReference type="ARBA" id="ARBA00023098"/>
    </source>
</evidence>
<evidence type="ECO:0000256" key="4">
    <source>
        <dbReference type="ARBA" id="ARBA00022516"/>
    </source>
</evidence>
<dbReference type="EC" id="2.3.3.8" evidence="2"/>
<dbReference type="InterPro" id="IPR016102">
    <property type="entry name" value="Succinyl-CoA_synth-like"/>
</dbReference>
<dbReference type="OrthoDB" id="3020460at2759"/>
<dbReference type="SUPFAM" id="SSF52210">
    <property type="entry name" value="Succinyl-CoA synthetase domains"/>
    <property type="match status" value="1"/>
</dbReference>
<proteinExistence type="predicted"/>
<organism evidence="7 8">
    <name type="scientific">Ephemerocybe angulata</name>
    <dbReference type="NCBI Taxonomy" id="980116"/>
    <lineage>
        <taxon>Eukaryota</taxon>
        <taxon>Fungi</taxon>
        <taxon>Dikarya</taxon>
        <taxon>Basidiomycota</taxon>
        <taxon>Agaricomycotina</taxon>
        <taxon>Agaricomycetes</taxon>
        <taxon>Agaricomycetidae</taxon>
        <taxon>Agaricales</taxon>
        <taxon>Agaricineae</taxon>
        <taxon>Psathyrellaceae</taxon>
        <taxon>Ephemerocybe</taxon>
    </lineage>
</organism>
<accession>A0A8H6HQK1</accession>
<comment type="subcellular location">
    <subcellularLocation>
        <location evidence="1">Cytoplasm</location>
    </subcellularLocation>
</comment>
<dbReference type="Proteomes" id="UP000521943">
    <property type="component" value="Unassembled WGS sequence"/>
</dbReference>
<keyword evidence="3" id="KW-0963">Cytoplasm</keyword>
<feature type="domain" description="ATP-citrate synthase/succinyl-CoA ligase C-terminal" evidence="6">
    <location>
        <begin position="69"/>
        <end position="174"/>
    </location>
</feature>
<dbReference type="InterPro" id="IPR005811">
    <property type="entry name" value="SUCC_ACL_C"/>
</dbReference>
<reference evidence="7 8" key="1">
    <citation type="submission" date="2020-07" db="EMBL/GenBank/DDBJ databases">
        <title>Comparative genomics of pyrophilous fungi reveals a link between fire events and developmental genes.</title>
        <authorList>
            <consortium name="DOE Joint Genome Institute"/>
            <person name="Steindorff A.S."/>
            <person name="Carver A."/>
            <person name="Calhoun S."/>
            <person name="Stillman K."/>
            <person name="Liu H."/>
            <person name="Lipzen A."/>
            <person name="Pangilinan J."/>
            <person name="Labutti K."/>
            <person name="Bruns T.D."/>
            <person name="Grigoriev I.V."/>
        </authorList>
    </citation>
    <scope>NUCLEOTIDE SEQUENCE [LARGE SCALE GENOMIC DNA]</scope>
    <source>
        <strain evidence="7 8">CBS 144469</strain>
    </source>
</reference>
<dbReference type="Gene3D" id="3.40.50.261">
    <property type="entry name" value="Succinyl-CoA synthetase domains"/>
    <property type="match status" value="1"/>
</dbReference>
<evidence type="ECO:0000256" key="3">
    <source>
        <dbReference type="ARBA" id="ARBA00022490"/>
    </source>
</evidence>
<gene>
    <name evidence="7" type="ORF">DFP72DRAFT_1137933</name>
</gene>
<dbReference type="PANTHER" id="PTHR23118:SF42">
    <property type="entry name" value="ATP-CITRATE SYNTHASE"/>
    <property type="match status" value="1"/>
</dbReference>
<keyword evidence="8" id="KW-1185">Reference proteome</keyword>
<dbReference type="PANTHER" id="PTHR23118">
    <property type="entry name" value="ATP-CITRATE SYNTHASE"/>
    <property type="match status" value="1"/>
</dbReference>
<keyword evidence="5" id="KW-0443">Lipid metabolism</keyword>
<dbReference type="Pfam" id="PF00549">
    <property type="entry name" value="Ligase_CoA"/>
    <property type="match status" value="1"/>
</dbReference>
<dbReference type="InterPro" id="IPR002020">
    <property type="entry name" value="Citrate_synthase"/>
</dbReference>
<comment type="caution">
    <text evidence="7">The sequence shown here is derived from an EMBL/GenBank/DDBJ whole genome shotgun (WGS) entry which is preliminary data.</text>
</comment>
<evidence type="ECO:0000313" key="8">
    <source>
        <dbReference type="Proteomes" id="UP000521943"/>
    </source>
</evidence>
<evidence type="ECO:0000259" key="6">
    <source>
        <dbReference type="Pfam" id="PF00549"/>
    </source>
</evidence>
<dbReference type="GO" id="GO:0006085">
    <property type="term" value="P:acetyl-CoA biosynthetic process"/>
    <property type="evidence" value="ECO:0007669"/>
    <property type="project" value="TreeGrafter"/>
</dbReference>
<dbReference type="GO" id="GO:0005829">
    <property type="term" value="C:cytosol"/>
    <property type="evidence" value="ECO:0007669"/>
    <property type="project" value="TreeGrafter"/>
</dbReference>
<dbReference type="PROSITE" id="PS00399">
    <property type="entry name" value="SUCCINYL_COA_LIG_2"/>
    <property type="match status" value="1"/>
</dbReference>
<protein>
    <recommendedName>
        <fullName evidence="2">ATP citrate synthase</fullName>
        <ecNumber evidence="2">2.3.3.8</ecNumber>
    </recommendedName>
</protein>
<dbReference type="GO" id="GO:0003878">
    <property type="term" value="F:ATP citrate synthase activity"/>
    <property type="evidence" value="ECO:0007669"/>
    <property type="project" value="UniProtKB-EC"/>
</dbReference>
<evidence type="ECO:0000256" key="2">
    <source>
        <dbReference type="ARBA" id="ARBA00012639"/>
    </source>
</evidence>
<dbReference type="AlphaFoldDB" id="A0A8H6HQK1"/>
<dbReference type="EMBL" id="JACGCI010000051">
    <property type="protein sequence ID" value="KAF6751359.1"/>
    <property type="molecule type" value="Genomic_DNA"/>
</dbReference>
<evidence type="ECO:0000313" key="7">
    <source>
        <dbReference type="EMBL" id="KAF6751359.1"/>
    </source>
</evidence>
<dbReference type="InterPro" id="IPR017440">
    <property type="entry name" value="Cit_synth/succinyl-CoA_lig_AS"/>
</dbReference>
<dbReference type="GO" id="GO:0006633">
    <property type="term" value="P:fatty acid biosynthetic process"/>
    <property type="evidence" value="ECO:0007669"/>
    <property type="project" value="TreeGrafter"/>
</dbReference>